<comment type="subcellular location">
    <subcellularLocation>
        <location evidence="1">Nucleus</location>
    </subcellularLocation>
</comment>
<evidence type="ECO:0000256" key="9">
    <source>
        <dbReference type="ARBA" id="ARBA00023242"/>
    </source>
</evidence>
<dbReference type="GO" id="GO:0000785">
    <property type="term" value="C:chromatin"/>
    <property type="evidence" value="ECO:0007669"/>
    <property type="project" value="TreeGrafter"/>
</dbReference>
<dbReference type="InterPro" id="IPR007747">
    <property type="entry name" value="Menin"/>
</dbReference>
<dbReference type="AlphaFoldDB" id="A0A7R8WQ08"/>
<evidence type="ECO:0000256" key="8">
    <source>
        <dbReference type="ARBA" id="ARBA00023163"/>
    </source>
</evidence>
<dbReference type="GO" id="GO:0006357">
    <property type="term" value="P:regulation of transcription by RNA polymerase II"/>
    <property type="evidence" value="ECO:0007669"/>
    <property type="project" value="TreeGrafter"/>
</dbReference>
<dbReference type="GO" id="GO:0003682">
    <property type="term" value="F:chromatin binding"/>
    <property type="evidence" value="ECO:0007669"/>
    <property type="project" value="TreeGrafter"/>
</dbReference>
<feature type="region of interest" description="Disordered" evidence="10">
    <location>
        <begin position="91"/>
        <end position="134"/>
    </location>
</feature>
<sequence length="191" mass="20924">DEEEDLPEIVKDYLKAHQGTEAPSPLLEEIALGCRDHVLNPFYLLGYEGETPFLDTKDLDLLDSLFPTASPPGPADPLQCLPSVSSISDSLSPCSVATPSPNGPAWSPTAPPKEETPNGPAWSPTATVPKEEHPTQDEFQLDRVFSQRPTIELHSRKMHGLKDLLFCRRLNAQAIQLQLTAQSQVCEVMGN</sequence>
<keyword evidence="4" id="KW-0597">Phosphoprotein</keyword>
<keyword evidence="3" id="KW-0678">Repressor</keyword>
<dbReference type="PANTHER" id="PTHR12693">
    <property type="entry name" value="MENIN"/>
    <property type="match status" value="1"/>
</dbReference>
<keyword evidence="7" id="KW-0238">DNA-binding</keyword>
<evidence type="ECO:0000256" key="6">
    <source>
        <dbReference type="ARBA" id="ARBA00023015"/>
    </source>
</evidence>
<accession>A0A7R8WQ08</accession>
<protein>
    <recommendedName>
        <fullName evidence="2">Menin</fullName>
    </recommendedName>
</protein>
<dbReference type="GO" id="GO:0008285">
    <property type="term" value="P:negative regulation of cell population proliferation"/>
    <property type="evidence" value="ECO:0007669"/>
    <property type="project" value="TreeGrafter"/>
</dbReference>
<evidence type="ECO:0000256" key="7">
    <source>
        <dbReference type="ARBA" id="ARBA00023125"/>
    </source>
</evidence>
<proteinExistence type="predicted"/>
<dbReference type="GO" id="GO:0000976">
    <property type="term" value="F:transcription cis-regulatory region binding"/>
    <property type="evidence" value="ECO:0007669"/>
    <property type="project" value="TreeGrafter"/>
</dbReference>
<evidence type="ECO:0000256" key="4">
    <source>
        <dbReference type="ARBA" id="ARBA00022553"/>
    </source>
</evidence>
<dbReference type="PANTHER" id="PTHR12693:SF3">
    <property type="entry name" value="MENIN"/>
    <property type="match status" value="1"/>
</dbReference>
<organism evidence="11">
    <name type="scientific">Cyprideis torosa</name>
    <dbReference type="NCBI Taxonomy" id="163714"/>
    <lineage>
        <taxon>Eukaryota</taxon>
        <taxon>Metazoa</taxon>
        <taxon>Ecdysozoa</taxon>
        <taxon>Arthropoda</taxon>
        <taxon>Crustacea</taxon>
        <taxon>Oligostraca</taxon>
        <taxon>Ostracoda</taxon>
        <taxon>Podocopa</taxon>
        <taxon>Podocopida</taxon>
        <taxon>Cytherocopina</taxon>
        <taxon>Cytheroidea</taxon>
        <taxon>Cytherideidae</taxon>
        <taxon>Cyprideis</taxon>
    </lineage>
</organism>
<evidence type="ECO:0000256" key="2">
    <source>
        <dbReference type="ARBA" id="ARBA00021162"/>
    </source>
</evidence>
<name>A0A7R8WQ08_9CRUS</name>
<dbReference type="OrthoDB" id="5962932at2759"/>
<dbReference type="GO" id="GO:0000403">
    <property type="term" value="F:Y-form DNA binding"/>
    <property type="evidence" value="ECO:0007669"/>
    <property type="project" value="TreeGrafter"/>
</dbReference>
<evidence type="ECO:0000256" key="10">
    <source>
        <dbReference type="SAM" id="MobiDB-lite"/>
    </source>
</evidence>
<gene>
    <name evidence="11" type="ORF">CTOB1V02_LOCUS10798</name>
</gene>
<dbReference type="Pfam" id="PF05053">
    <property type="entry name" value="Menin"/>
    <property type="match status" value="1"/>
</dbReference>
<keyword evidence="8" id="KW-0804">Transcription</keyword>
<dbReference type="GO" id="GO:0035097">
    <property type="term" value="C:histone methyltransferase complex"/>
    <property type="evidence" value="ECO:0007669"/>
    <property type="project" value="TreeGrafter"/>
</dbReference>
<keyword evidence="9" id="KW-0539">Nucleus</keyword>
<keyword evidence="5" id="KW-0156">Chromatin regulator</keyword>
<dbReference type="GO" id="GO:0006325">
    <property type="term" value="P:chromatin organization"/>
    <property type="evidence" value="ECO:0007669"/>
    <property type="project" value="UniProtKB-KW"/>
</dbReference>
<evidence type="ECO:0000256" key="1">
    <source>
        <dbReference type="ARBA" id="ARBA00004123"/>
    </source>
</evidence>
<reference evidence="11" key="1">
    <citation type="submission" date="2020-11" db="EMBL/GenBank/DDBJ databases">
        <authorList>
            <person name="Tran Van P."/>
        </authorList>
    </citation>
    <scope>NUCLEOTIDE SEQUENCE</scope>
</reference>
<evidence type="ECO:0000313" key="11">
    <source>
        <dbReference type="EMBL" id="CAD7232973.1"/>
    </source>
</evidence>
<evidence type="ECO:0000256" key="3">
    <source>
        <dbReference type="ARBA" id="ARBA00022491"/>
    </source>
</evidence>
<keyword evidence="6" id="KW-0805">Transcription regulation</keyword>
<dbReference type="GO" id="GO:0045786">
    <property type="term" value="P:negative regulation of cell cycle"/>
    <property type="evidence" value="ECO:0007669"/>
    <property type="project" value="TreeGrafter"/>
</dbReference>
<evidence type="ECO:0000256" key="5">
    <source>
        <dbReference type="ARBA" id="ARBA00022853"/>
    </source>
</evidence>
<dbReference type="EMBL" id="OB665430">
    <property type="protein sequence ID" value="CAD7232973.1"/>
    <property type="molecule type" value="Genomic_DNA"/>
</dbReference>
<feature type="non-terminal residue" evidence="11">
    <location>
        <position position="1"/>
    </location>
</feature>